<evidence type="ECO:0000259" key="1">
    <source>
        <dbReference type="Pfam" id="PF13276"/>
    </source>
</evidence>
<name>A0ABT1Y6X1_9FIRM</name>
<protein>
    <recommendedName>
        <fullName evidence="1">HTH-like domain-containing protein</fullName>
    </recommendedName>
</protein>
<feature type="domain" description="HTH-like" evidence="1">
    <location>
        <begin position="44"/>
        <end position="100"/>
    </location>
</feature>
<dbReference type="EMBL" id="JANPWE010000009">
    <property type="protein sequence ID" value="MCR6546635.1"/>
    <property type="molecule type" value="Genomic_DNA"/>
</dbReference>
<reference evidence="2 3" key="1">
    <citation type="submission" date="2022-08" db="EMBL/GenBank/DDBJ databases">
        <title>Proteogenomics of the novel Dehalobacterium formicoaceticum strain EZ94 highlights a key role of methyltransferases during anaerobic dichloromethane degradation.</title>
        <authorList>
            <person name="Wasmund K."/>
        </authorList>
    </citation>
    <scope>NUCLEOTIDE SEQUENCE [LARGE SCALE GENOMIC DNA]</scope>
    <source>
        <strain evidence="2 3">EZ94</strain>
    </source>
</reference>
<organism evidence="2 3">
    <name type="scientific">Dehalobacterium formicoaceticum</name>
    <dbReference type="NCBI Taxonomy" id="51515"/>
    <lineage>
        <taxon>Bacteria</taxon>
        <taxon>Bacillati</taxon>
        <taxon>Bacillota</taxon>
        <taxon>Clostridia</taxon>
        <taxon>Eubacteriales</taxon>
        <taxon>Peptococcaceae</taxon>
        <taxon>Dehalobacterium</taxon>
    </lineage>
</organism>
<gene>
    <name evidence="2" type="ORF">NVS47_14120</name>
</gene>
<keyword evidence="3" id="KW-1185">Reference proteome</keyword>
<proteinExistence type="predicted"/>
<dbReference type="RefSeq" id="WP_089612186.1">
    <property type="nucleotide sequence ID" value="NZ_CP022121.1"/>
</dbReference>
<dbReference type="PANTHER" id="PTHR46889">
    <property type="entry name" value="TRANSPOSASE INSF FOR INSERTION SEQUENCE IS3B-RELATED"/>
    <property type="match status" value="1"/>
</dbReference>
<accession>A0ABT1Y6X1</accession>
<dbReference type="Proteomes" id="UP001524944">
    <property type="component" value="Unassembled WGS sequence"/>
</dbReference>
<dbReference type="InterPro" id="IPR025948">
    <property type="entry name" value="HTH-like_dom"/>
</dbReference>
<evidence type="ECO:0000313" key="3">
    <source>
        <dbReference type="Proteomes" id="UP001524944"/>
    </source>
</evidence>
<dbReference type="PANTHER" id="PTHR46889:SF5">
    <property type="entry name" value="INTEGRASE PROTEIN"/>
    <property type="match status" value="1"/>
</dbReference>
<evidence type="ECO:0000313" key="2">
    <source>
        <dbReference type="EMBL" id="MCR6546635.1"/>
    </source>
</evidence>
<comment type="caution">
    <text evidence="2">The sequence shown here is derived from an EMBL/GenBank/DDBJ whole genome shotgun (WGS) entry which is preliminary data.</text>
</comment>
<dbReference type="InterPro" id="IPR050900">
    <property type="entry name" value="Transposase_IS3/IS150/IS904"/>
</dbReference>
<dbReference type="Pfam" id="PF13276">
    <property type="entry name" value="HTH_21"/>
    <property type="match status" value="1"/>
</dbReference>
<sequence length="151" mass="17855">MKYIELRSQERKWSVAALCRVLQVSESGYYKYLRNKSKPYKYADLLKQIYDLLKEDPENANYGVKRIYQYLMNNKNYEGSYSTIYRICKENNLMIHCKRRPKGITKADSEAQKAENLINQDFTAQNPNEKWLMDITEIPCKKREALSCAST</sequence>